<proteinExistence type="predicted"/>
<dbReference type="InterPro" id="IPR032093">
    <property type="entry name" value="PhoD_N"/>
</dbReference>
<dbReference type="InterPro" id="IPR038607">
    <property type="entry name" value="PhoD-like_sf"/>
</dbReference>
<dbReference type="RefSeq" id="WP_282543891.1">
    <property type="nucleotide sequence ID" value="NZ_JASCIQ010000019.1"/>
</dbReference>
<feature type="domain" description="Phospholipase D N-terminal" evidence="3">
    <location>
        <begin position="86"/>
        <end position="182"/>
    </location>
</feature>
<evidence type="ECO:0000313" key="4">
    <source>
        <dbReference type="EMBL" id="MDI3405958.1"/>
    </source>
</evidence>
<feature type="region of interest" description="Disordered" evidence="1">
    <location>
        <begin position="365"/>
        <end position="384"/>
    </location>
</feature>
<dbReference type="Proteomes" id="UP001223978">
    <property type="component" value="Unassembled WGS sequence"/>
</dbReference>
<dbReference type="Gene3D" id="2.60.40.380">
    <property type="entry name" value="Purple acid phosphatase-like, N-terminal"/>
    <property type="match status" value="1"/>
</dbReference>
<gene>
    <name evidence="4" type="ORF">QIS96_19315</name>
</gene>
<dbReference type="PANTHER" id="PTHR43606:SF2">
    <property type="entry name" value="ALKALINE PHOSPHATASE FAMILY PROTEIN (AFU_ORTHOLOGUE AFUA_5G03860)"/>
    <property type="match status" value="1"/>
</dbReference>
<dbReference type="PROSITE" id="PS51318">
    <property type="entry name" value="TAT"/>
    <property type="match status" value="1"/>
</dbReference>
<evidence type="ECO:0000259" key="2">
    <source>
        <dbReference type="Pfam" id="PF09423"/>
    </source>
</evidence>
<dbReference type="PANTHER" id="PTHR43606">
    <property type="entry name" value="PHOSPHATASE, PUTATIVE (AFU_ORTHOLOGUE AFUA_6G08710)-RELATED"/>
    <property type="match status" value="1"/>
</dbReference>
<accession>A0ABT6SCP7</accession>
<protein>
    <submittedName>
        <fullName evidence="4">Alkaline phosphatase D family protein</fullName>
    </submittedName>
</protein>
<dbReference type="Pfam" id="PF16655">
    <property type="entry name" value="PhoD_N"/>
    <property type="match status" value="1"/>
</dbReference>
<evidence type="ECO:0000313" key="5">
    <source>
        <dbReference type="Proteomes" id="UP001223978"/>
    </source>
</evidence>
<dbReference type="SUPFAM" id="SSF56300">
    <property type="entry name" value="Metallo-dependent phosphatases"/>
    <property type="match status" value="1"/>
</dbReference>
<dbReference type="CDD" id="cd07389">
    <property type="entry name" value="MPP_PhoD"/>
    <property type="match status" value="1"/>
</dbReference>
<evidence type="ECO:0000259" key="3">
    <source>
        <dbReference type="Pfam" id="PF16655"/>
    </source>
</evidence>
<feature type="region of interest" description="Disordered" evidence="1">
    <location>
        <begin position="1"/>
        <end position="29"/>
    </location>
</feature>
<organism evidence="4 5">
    <name type="scientific">Streptomyces cavernicola</name>
    <dbReference type="NCBI Taxonomy" id="3043613"/>
    <lineage>
        <taxon>Bacteria</taxon>
        <taxon>Bacillati</taxon>
        <taxon>Actinomycetota</taxon>
        <taxon>Actinomycetes</taxon>
        <taxon>Kitasatosporales</taxon>
        <taxon>Streptomycetaceae</taxon>
        <taxon>Streptomyces</taxon>
    </lineage>
</organism>
<name>A0ABT6SCP7_9ACTN</name>
<comment type="caution">
    <text evidence="4">The sequence shown here is derived from an EMBL/GenBank/DDBJ whole genome shotgun (WGS) entry which is preliminary data.</text>
</comment>
<feature type="domain" description="PhoD-like phosphatase metallophosphatase" evidence="2">
    <location>
        <begin position="195"/>
        <end position="536"/>
    </location>
</feature>
<feature type="compositionally biased region" description="Low complexity" evidence="1">
    <location>
        <begin position="1"/>
        <end position="27"/>
    </location>
</feature>
<dbReference type="InterPro" id="IPR029052">
    <property type="entry name" value="Metallo-depent_PP-like"/>
</dbReference>
<dbReference type="Pfam" id="PF09423">
    <property type="entry name" value="PhoD"/>
    <property type="match status" value="1"/>
</dbReference>
<dbReference type="InterPro" id="IPR052900">
    <property type="entry name" value="Phospholipid_Metab_Enz"/>
</dbReference>
<dbReference type="InterPro" id="IPR018946">
    <property type="entry name" value="PhoD-like_MPP"/>
</dbReference>
<keyword evidence="5" id="KW-1185">Reference proteome</keyword>
<reference evidence="4 5" key="1">
    <citation type="submission" date="2023-05" db="EMBL/GenBank/DDBJ databases">
        <title>Draft genome sequence of Streptomyces sp. B-S-A6 isolated from a cave soil in Thailand.</title>
        <authorList>
            <person name="Chamroensaksri N."/>
            <person name="Muangham S."/>
        </authorList>
    </citation>
    <scope>NUCLEOTIDE SEQUENCE [LARGE SCALE GENOMIC DNA]</scope>
    <source>
        <strain evidence="4 5">B-S-A6</strain>
    </source>
</reference>
<evidence type="ECO:0000256" key="1">
    <source>
        <dbReference type="SAM" id="MobiDB-lite"/>
    </source>
</evidence>
<dbReference type="EMBL" id="JASCIQ010000019">
    <property type="protein sequence ID" value="MDI3405958.1"/>
    <property type="molecule type" value="Genomic_DNA"/>
</dbReference>
<dbReference type="Gene3D" id="3.60.21.70">
    <property type="entry name" value="PhoD-like phosphatase"/>
    <property type="match status" value="1"/>
</dbReference>
<sequence length="567" mass="62600">MTLAAHEAAQHAARNAAQHAARNTARNAARRTEELRAAARHLGRRRFLTVTGAAAALAFATHLPGTGAAHAAELDARRISDDPFAMGVASGDPQPGNVVLWTRLAPEPYEADGGLPAQRVTVEWELAHDDRFARIARRGSVTAHPEFGHSVHVEIDGLDAGRVYYYRFRTGSWVSPVGRTRTAPARAAELSALKLAAVSCQAYHDGWFTAYGHLAQDDVDLVLHLGDYLYEYAVNSVGGARNYTDRVLPAHFNRETVTLDDYRMRYGLYKSDPDLRAAHAAHPFLVTWDDHETENNYADDIPENSVPPEEFLIRRAASYRAYWENQPLRSPQQPDGPDMQLYRRLHWGRLAQFDILDTRQYRSDQAYGDKAHPAGPETDDPKRSITGATQERWLLDGWRQSQALWNLVPQQVVVSQRAFDLTDTPKLSMDAWDGYRASRARVLDGARAAGIDNLMVLTGDVHRGYAFDIKQDFDDPDSKTLGAEIVATSIASGKDGEEKPATWDTYMQANPHLKFFNGRRGYVTVALGTDSARADFKTVSAVTTPGAPISTAASFVTEAGNPGLKPA</sequence>
<dbReference type="InterPro" id="IPR006311">
    <property type="entry name" value="TAT_signal"/>
</dbReference>